<proteinExistence type="inferred from homology"/>
<evidence type="ECO:0000259" key="4">
    <source>
        <dbReference type="Pfam" id="PF02678"/>
    </source>
</evidence>
<evidence type="ECO:0000313" key="6">
    <source>
        <dbReference type="EMBL" id="EFQ83740.1"/>
    </source>
</evidence>
<evidence type="ECO:0000256" key="3">
    <source>
        <dbReference type="RuleBase" id="RU003457"/>
    </source>
</evidence>
<dbReference type="InterPro" id="IPR012093">
    <property type="entry name" value="Pirin"/>
</dbReference>
<dbReference type="InterPro" id="IPR014710">
    <property type="entry name" value="RmlC-like_jellyroll"/>
</dbReference>
<feature type="binding site" evidence="2">
    <location>
        <position position="105"/>
    </location>
    <ligand>
        <name>Fe cation</name>
        <dbReference type="ChEBI" id="CHEBI:24875"/>
    </ligand>
</feature>
<dbReference type="STRING" id="585531.HMPREF0063_11403"/>
<dbReference type="Pfam" id="PF02678">
    <property type="entry name" value="Pirin"/>
    <property type="match status" value="1"/>
</dbReference>
<comment type="cofactor">
    <cofactor evidence="2">
        <name>Fe cation</name>
        <dbReference type="ChEBI" id="CHEBI:24875"/>
    </cofactor>
    <text evidence="2">Binds 1 Fe cation per subunit.</text>
</comment>
<feature type="domain" description="Pirin N-terminal" evidence="4">
    <location>
        <begin position="26"/>
        <end position="120"/>
    </location>
</feature>
<dbReference type="RefSeq" id="WP_007078424.1">
    <property type="nucleotide sequence ID" value="NZ_CM001024.1"/>
</dbReference>
<dbReference type="Pfam" id="PF05726">
    <property type="entry name" value="Pirin_C"/>
    <property type="match status" value="1"/>
</dbReference>
<feature type="domain" description="Pirin C-terminal" evidence="5">
    <location>
        <begin position="178"/>
        <end position="264"/>
    </location>
</feature>
<dbReference type="HOGENOM" id="CLU_045717_1_0_11"/>
<organism evidence="6 7">
    <name type="scientific">Aeromicrobium marinum DSM 15272</name>
    <dbReference type="NCBI Taxonomy" id="585531"/>
    <lineage>
        <taxon>Bacteria</taxon>
        <taxon>Bacillati</taxon>
        <taxon>Actinomycetota</taxon>
        <taxon>Actinomycetes</taxon>
        <taxon>Propionibacteriales</taxon>
        <taxon>Nocardioidaceae</taxon>
        <taxon>Aeromicrobium</taxon>
    </lineage>
</organism>
<dbReference type="PANTHER" id="PTHR13903:SF8">
    <property type="entry name" value="PIRIN"/>
    <property type="match status" value="1"/>
</dbReference>
<dbReference type="AlphaFoldDB" id="E2SBJ4"/>
<evidence type="ECO:0000256" key="2">
    <source>
        <dbReference type="PIRSR" id="PIRSR006232-1"/>
    </source>
</evidence>
<dbReference type="SUPFAM" id="SSF51182">
    <property type="entry name" value="RmlC-like cupins"/>
    <property type="match status" value="1"/>
</dbReference>
<reference evidence="6" key="1">
    <citation type="submission" date="2010-08" db="EMBL/GenBank/DDBJ databases">
        <authorList>
            <person name="Muzny D."/>
            <person name="Qin X."/>
            <person name="Buhay C."/>
            <person name="Dugan-Rocha S."/>
            <person name="Ding Y."/>
            <person name="Chen G."/>
            <person name="Hawes A."/>
            <person name="Holder M."/>
            <person name="Jhangiani S."/>
            <person name="Johnson A."/>
            <person name="Khan Z."/>
            <person name="Li Z."/>
            <person name="Liu W."/>
            <person name="Liu X."/>
            <person name="Perez L."/>
            <person name="Shen H."/>
            <person name="Wang Q."/>
            <person name="Watt J."/>
            <person name="Xi L."/>
            <person name="Xin Y."/>
            <person name="Zhou J."/>
            <person name="Deng J."/>
            <person name="Jiang H."/>
            <person name="Liu Y."/>
            <person name="Qu J."/>
            <person name="Song X.-Z."/>
            <person name="Zhang L."/>
            <person name="Villasana D."/>
            <person name="Johnson A."/>
            <person name="Liu J."/>
            <person name="Liyanage D."/>
            <person name="Lorensuhewa L."/>
            <person name="Robinson T."/>
            <person name="Song A."/>
            <person name="Song B.-B."/>
            <person name="Dinh H."/>
            <person name="Thornton R."/>
            <person name="Coyle M."/>
            <person name="Francisco L."/>
            <person name="Jackson L."/>
            <person name="Javaid M."/>
            <person name="Korchina V."/>
            <person name="Kovar C."/>
            <person name="Mata R."/>
            <person name="Mathew T."/>
            <person name="Ngo R."/>
            <person name="Nguyen L."/>
            <person name="Nguyen N."/>
            <person name="Okwuonu G."/>
            <person name="Ongeri F."/>
            <person name="Pham C."/>
            <person name="Simmons D."/>
            <person name="Wilczek-Boney K."/>
            <person name="Hale W."/>
            <person name="Jakkamsetti A."/>
            <person name="Pham P."/>
            <person name="Ruth R."/>
            <person name="San Lucas F."/>
            <person name="Warren J."/>
            <person name="Zhang J."/>
            <person name="Zhao Z."/>
            <person name="Zhou C."/>
            <person name="Zhu D."/>
            <person name="Lee S."/>
            <person name="Bess C."/>
            <person name="Blankenburg K."/>
            <person name="Forbes L."/>
            <person name="Fu Q."/>
            <person name="Gubbala S."/>
            <person name="Hirani K."/>
            <person name="Jayaseelan J.C."/>
            <person name="Lara F."/>
            <person name="Munidasa M."/>
            <person name="Palculict T."/>
            <person name="Patil S."/>
            <person name="Pu L.-L."/>
            <person name="Saada N."/>
            <person name="Tang L."/>
            <person name="Weissenberger G."/>
            <person name="Zhu Y."/>
            <person name="Hemphill L."/>
            <person name="Shang Y."/>
            <person name="Youmans B."/>
            <person name="Ayvaz T."/>
            <person name="Ross M."/>
            <person name="Santibanez J."/>
            <person name="Aqrawi P."/>
            <person name="Gross S."/>
            <person name="Joshi V."/>
            <person name="Fowler G."/>
            <person name="Nazareth L."/>
            <person name="Reid J."/>
            <person name="Worley K."/>
            <person name="Petrosino J."/>
            <person name="Highlander S."/>
            <person name="Gibbs R."/>
        </authorList>
    </citation>
    <scope>NUCLEOTIDE SEQUENCE [LARGE SCALE GENOMIC DNA]</scope>
    <source>
        <strain evidence="6">DSM 15272</strain>
    </source>
</reference>
<dbReference type="OrthoDB" id="321327at2"/>
<keyword evidence="2" id="KW-0479">Metal-binding</keyword>
<name>E2SBJ4_9ACTN</name>
<dbReference type="Gene3D" id="2.60.120.10">
    <property type="entry name" value="Jelly Rolls"/>
    <property type="match status" value="2"/>
</dbReference>
<dbReference type="PANTHER" id="PTHR13903">
    <property type="entry name" value="PIRIN-RELATED"/>
    <property type="match status" value="1"/>
</dbReference>
<dbReference type="eggNOG" id="COG1741">
    <property type="taxonomic scope" value="Bacteria"/>
</dbReference>
<dbReference type="InterPro" id="IPR008778">
    <property type="entry name" value="Pirin_C_dom"/>
</dbReference>
<feature type="binding site" evidence="2">
    <location>
        <position position="59"/>
    </location>
    <ligand>
        <name>Fe cation</name>
        <dbReference type="ChEBI" id="CHEBI:24875"/>
    </ligand>
</feature>
<feature type="binding site" evidence="2">
    <location>
        <position position="61"/>
    </location>
    <ligand>
        <name>Fe cation</name>
        <dbReference type="ChEBI" id="CHEBI:24875"/>
    </ligand>
</feature>
<accession>E2SBJ4</accession>
<dbReference type="GO" id="GO:0046872">
    <property type="term" value="F:metal ion binding"/>
    <property type="evidence" value="ECO:0007669"/>
    <property type="project" value="UniProtKB-KW"/>
</dbReference>
<evidence type="ECO:0000256" key="1">
    <source>
        <dbReference type="ARBA" id="ARBA00008416"/>
    </source>
</evidence>
<dbReference type="PIRSF" id="PIRSF006232">
    <property type="entry name" value="Pirin"/>
    <property type="match status" value="1"/>
</dbReference>
<gene>
    <name evidence="6" type="ORF">HMPREF0063_11403</name>
</gene>
<keyword evidence="7" id="KW-1185">Reference proteome</keyword>
<evidence type="ECO:0000313" key="7">
    <source>
        <dbReference type="Proteomes" id="UP000003111"/>
    </source>
</evidence>
<dbReference type="EMBL" id="ACLF03000004">
    <property type="protein sequence ID" value="EFQ83740.1"/>
    <property type="molecule type" value="Genomic_DNA"/>
</dbReference>
<feature type="binding site" evidence="2">
    <location>
        <position position="103"/>
    </location>
    <ligand>
        <name>Fe cation</name>
        <dbReference type="ChEBI" id="CHEBI:24875"/>
    </ligand>
</feature>
<protein>
    <submittedName>
        <fullName evidence="6">Pirin family protein</fullName>
    </submittedName>
</protein>
<comment type="caution">
    <text evidence="6">The sequence shown here is derived from an EMBL/GenBank/DDBJ whole genome shotgun (WGS) entry which is preliminary data.</text>
</comment>
<sequence>MTPTSSGPVTLDARDVPLGGVRGLTVHRTLPYRDLPTVGAWCFVDHFGPTDARMEVLPHPHTGLQTVTWPLAGLIRHRDSLGSDVVLRPGELNLMTSGAGVSHSEFSADTTSMHGVQLWVALPEHRRHGAPDFEHLPDLPAASGAGWEAIVFVGSFGGVTSPATVHTPMVGAQLVVEEAQLDLEPTFEHALLAVDGPVEVDGVTVQHRDLRYLPVGAEQVRVAAGGGRVLLIGGEPFDEDLVMWWNFIGRSHDEIEAARADWESAPTAGRFGHVEGHDDRFIPAPPLPGVRLTPRRRR</sequence>
<dbReference type="Proteomes" id="UP000003111">
    <property type="component" value="Unassembled WGS sequence"/>
</dbReference>
<keyword evidence="2" id="KW-0408">Iron</keyword>
<evidence type="ECO:0000259" key="5">
    <source>
        <dbReference type="Pfam" id="PF05726"/>
    </source>
</evidence>
<dbReference type="InterPro" id="IPR003829">
    <property type="entry name" value="Pirin_N_dom"/>
</dbReference>
<comment type="similarity">
    <text evidence="1 3">Belongs to the pirin family.</text>
</comment>
<dbReference type="InterPro" id="IPR011051">
    <property type="entry name" value="RmlC_Cupin_sf"/>
</dbReference>